<evidence type="ECO:0000256" key="13">
    <source>
        <dbReference type="ARBA" id="ARBA00030702"/>
    </source>
</evidence>
<feature type="domain" description="mRNA capping enzyme C-terminal" evidence="20">
    <location>
        <begin position="238"/>
        <end position="355"/>
    </location>
</feature>
<evidence type="ECO:0000256" key="2">
    <source>
        <dbReference type="ARBA" id="ARBA00010237"/>
    </source>
</evidence>
<dbReference type="GeneID" id="30964742"/>
<organism evidence="21 22">
    <name type="scientific">Ascoidea rubescens DSM 1968</name>
    <dbReference type="NCBI Taxonomy" id="1344418"/>
    <lineage>
        <taxon>Eukaryota</taxon>
        <taxon>Fungi</taxon>
        <taxon>Dikarya</taxon>
        <taxon>Ascomycota</taxon>
        <taxon>Saccharomycotina</taxon>
        <taxon>Saccharomycetes</taxon>
        <taxon>Ascoideaceae</taxon>
        <taxon>Ascoidea</taxon>
    </lineage>
</organism>
<evidence type="ECO:0000256" key="5">
    <source>
        <dbReference type="ARBA" id="ARBA00022664"/>
    </source>
</evidence>
<dbReference type="GO" id="GO:0045944">
    <property type="term" value="P:positive regulation of transcription by RNA polymerase II"/>
    <property type="evidence" value="ECO:0007669"/>
    <property type="project" value="EnsemblFungi"/>
</dbReference>
<evidence type="ECO:0000256" key="11">
    <source>
        <dbReference type="ARBA" id="ARBA00023242"/>
    </source>
</evidence>
<accession>A0A1D2VQE1</accession>
<evidence type="ECO:0000256" key="10">
    <source>
        <dbReference type="ARBA" id="ARBA00023134"/>
    </source>
</evidence>
<dbReference type="OrthoDB" id="200924at2759"/>
<comment type="function">
    <text evidence="16">Second step of mRNA capping. Transfer of the GMP moiety of GTP to the 5'-end of RNA via an enzyme-GMP covalent reaction intermediate.</text>
</comment>
<dbReference type="EC" id="2.7.7.50" evidence="3 16"/>
<keyword evidence="22" id="KW-1185">Reference proteome</keyword>
<dbReference type="GO" id="GO:0005525">
    <property type="term" value="F:GTP binding"/>
    <property type="evidence" value="ECO:0007669"/>
    <property type="project" value="UniProtKB-KW"/>
</dbReference>
<keyword evidence="8 16" id="KW-0547">Nucleotide-binding</keyword>
<dbReference type="PANTHER" id="PTHR10367:SF17">
    <property type="entry name" value="MRNA-CAPPING ENZYME"/>
    <property type="match status" value="1"/>
</dbReference>
<feature type="domain" description="mRNA capping enzyme adenylation" evidence="19">
    <location>
        <begin position="41"/>
        <end position="234"/>
    </location>
</feature>
<dbReference type="Gene3D" id="3.30.470.30">
    <property type="entry name" value="DNA ligase/mRNA capping enzyme"/>
    <property type="match status" value="1"/>
</dbReference>
<evidence type="ECO:0000256" key="6">
    <source>
        <dbReference type="ARBA" id="ARBA00022679"/>
    </source>
</evidence>
<dbReference type="GO" id="GO:0008033">
    <property type="term" value="P:tRNA processing"/>
    <property type="evidence" value="ECO:0007669"/>
    <property type="project" value="EnsemblFungi"/>
</dbReference>
<dbReference type="GO" id="GO:0005524">
    <property type="term" value="F:ATP binding"/>
    <property type="evidence" value="ECO:0007669"/>
    <property type="project" value="InterPro"/>
</dbReference>
<dbReference type="AlphaFoldDB" id="A0A1D2VQE1"/>
<evidence type="ECO:0000256" key="9">
    <source>
        <dbReference type="ARBA" id="ARBA00023042"/>
    </source>
</evidence>
<keyword evidence="11 16" id="KW-0539">Nucleus</keyword>
<evidence type="ECO:0000256" key="12">
    <source>
        <dbReference type="ARBA" id="ARBA00029909"/>
    </source>
</evidence>
<evidence type="ECO:0000256" key="15">
    <source>
        <dbReference type="ARBA" id="ARBA00047082"/>
    </source>
</evidence>
<evidence type="ECO:0000256" key="3">
    <source>
        <dbReference type="ARBA" id="ARBA00012475"/>
    </source>
</evidence>
<dbReference type="Pfam" id="PF03919">
    <property type="entry name" value="mRNA_cap_C"/>
    <property type="match status" value="1"/>
</dbReference>
<dbReference type="SUPFAM" id="SSF50249">
    <property type="entry name" value="Nucleic acid-binding proteins"/>
    <property type="match status" value="1"/>
</dbReference>
<keyword evidence="10 16" id="KW-0342">GTP-binding</keyword>
<dbReference type="GO" id="GO:0006370">
    <property type="term" value="P:7-methylguanosine mRNA capping"/>
    <property type="evidence" value="ECO:0007669"/>
    <property type="project" value="UniProtKB-KW"/>
</dbReference>
<evidence type="ECO:0000259" key="20">
    <source>
        <dbReference type="Pfam" id="PF03919"/>
    </source>
</evidence>
<dbReference type="PANTHER" id="PTHR10367">
    <property type="entry name" value="MRNA-CAPPING ENZYME"/>
    <property type="match status" value="1"/>
</dbReference>
<evidence type="ECO:0000313" key="22">
    <source>
        <dbReference type="Proteomes" id="UP000095038"/>
    </source>
</evidence>
<comment type="subcellular location">
    <subcellularLocation>
        <location evidence="1 16">Nucleus</location>
    </subcellularLocation>
</comment>
<comment type="similarity">
    <text evidence="2 16">Belongs to the eukaryotic GTase family.</text>
</comment>
<dbReference type="InterPro" id="IPR051029">
    <property type="entry name" value="mRNA_Capping_Enz/RNA_Phosphat"/>
</dbReference>
<dbReference type="GO" id="GO:0031533">
    <property type="term" value="C:mRNA capping enzyme complex"/>
    <property type="evidence" value="ECO:0007669"/>
    <property type="project" value="EnsemblFungi"/>
</dbReference>
<dbReference type="InterPro" id="IPR012340">
    <property type="entry name" value="NA-bd_OB-fold"/>
</dbReference>
<gene>
    <name evidence="21" type="ORF">ASCRUDRAFT_52913</name>
</gene>
<evidence type="ECO:0000256" key="14">
    <source>
        <dbReference type="ARBA" id="ARBA00044624"/>
    </source>
</evidence>
<dbReference type="InterPro" id="IPR017075">
    <property type="entry name" value="mRNA_cap_enzyme_alpha"/>
</dbReference>
<keyword evidence="7 16" id="KW-0548">Nucleotidyltransferase</keyword>
<proteinExistence type="inferred from homology"/>
<evidence type="ECO:0000256" key="17">
    <source>
        <dbReference type="PIRSR" id="PIRSR036959-1"/>
    </source>
</evidence>
<dbReference type="FunCoup" id="A0A1D2VQE1">
    <property type="interactions" value="441"/>
</dbReference>
<evidence type="ECO:0000313" key="21">
    <source>
        <dbReference type="EMBL" id="ODV63775.1"/>
    </source>
</evidence>
<name>A0A1D2VQE1_9ASCO</name>
<evidence type="ECO:0000256" key="4">
    <source>
        <dbReference type="ARBA" id="ARBA00019171"/>
    </source>
</evidence>
<dbReference type="GO" id="GO:0099122">
    <property type="term" value="F:RNA polymerase II C-terminal domain binding"/>
    <property type="evidence" value="ECO:0007669"/>
    <property type="project" value="EnsemblFungi"/>
</dbReference>
<keyword evidence="9 16" id="KW-0506">mRNA capping</keyword>
<dbReference type="Pfam" id="PF01331">
    <property type="entry name" value="mRNA_cap_enzyme"/>
    <property type="match status" value="1"/>
</dbReference>
<dbReference type="RefSeq" id="XP_020050082.1">
    <property type="nucleotide sequence ID" value="XM_020191106.1"/>
</dbReference>
<comment type="subunit">
    <text evidence="15">Heterodimer. The mRNA-capping enzyme is composed of two separate chains alpha and beta, respectively a mRNA guanylyltransferase and an mRNA 5'-triphosphate monophosphatase.</text>
</comment>
<dbReference type="InParanoid" id="A0A1D2VQE1"/>
<dbReference type="PIRSF" id="PIRSF036959">
    <property type="entry name" value="mRNA_cap_alpha"/>
    <property type="match status" value="1"/>
</dbReference>
<dbReference type="EMBL" id="KV454475">
    <property type="protein sequence ID" value="ODV63775.1"/>
    <property type="molecule type" value="Genomic_DNA"/>
</dbReference>
<reference evidence="22" key="1">
    <citation type="submission" date="2016-05" db="EMBL/GenBank/DDBJ databases">
        <title>Comparative genomics of biotechnologically important yeasts.</title>
        <authorList>
            <consortium name="DOE Joint Genome Institute"/>
            <person name="Riley R."/>
            <person name="Haridas S."/>
            <person name="Wolfe K.H."/>
            <person name="Lopes M.R."/>
            <person name="Hittinger C.T."/>
            <person name="Goker M."/>
            <person name="Salamov A."/>
            <person name="Wisecaver J."/>
            <person name="Long T.M."/>
            <person name="Aerts A.L."/>
            <person name="Barry K."/>
            <person name="Choi C."/>
            <person name="Clum A."/>
            <person name="Coughlan A.Y."/>
            <person name="Deshpande S."/>
            <person name="Douglass A.P."/>
            <person name="Hanson S.J."/>
            <person name="Klenk H.-P."/>
            <person name="Labutti K."/>
            <person name="Lapidus A."/>
            <person name="Lindquist E."/>
            <person name="Lipzen A."/>
            <person name="Meier-Kolthoff J.P."/>
            <person name="Ohm R.A."/>
            <person name="Otillar R.P."/>
            <person name="Pangilinan J."/>
            <person name="Peng Y."/>
            <person name="Rokas A."/>
            <person name="Rosa C.A."/>
            <person name="Scheuner C."/>
            <person name="Sibirny A.A."/>
            <person name="Slot J.C."/>
            <person name="Stielow J.B."/>
            <person name="Sun H."/>
            <person name="Kurtzman C.P."/>
            <person name="Blackwell M."/>
            <person name="Grigoriev I.V."/>
            <person name="Jeffries T.W."/>
        </authorList>
    </citation>
    <scope>NUCLEOTIDE SEQUENCE [LARGE SCALE GENOMIC DNA]</scope>
    <source>
        <strain evidence="22">DSM 1968</strain>
    </source>
</reference>
<evidence type="ECO:0000256" key="16">
    <source>
        <dbReference type="PIRNR" id="PIRNR036959"/>
    </source>
</evidence>
<dbReference type="SUPFAM" id="SSF56091">
    <property type="entry name" value="DNA ligase/mRNA capping enzyme, catalytic domain"/>
    <property type="match status" value="1"/>
</dbReference>
<keyword evidence="5 16" id="KW-0507">mRNA processing</keyword>
<evidence type="ECO:0000256" key="8">
    <source>
        <dbReference type="ARBA" id="ARBA00022741"/>
    </source>
</evidence>
<protein>
    <recommendedName>
        <fullName evidence="4 16">mRNA-capping enzyme subunit alpha</fullName>
        <ecNumber evidence="3 16">2.7.7.50</ecNumber>
    </recommendedName>
    <alternativeName>
        <fullName evidence="12 16">GTP--RNA guanylyltransferase</fullName>
    </alternativeName>
    <alternativeName>
        <fullName evidence="13 16">mRNA guanylyltransferase</fullName>
    </alternativeName>
</protein>
<keyword evidence="6 16" id="KW-0808">Transferase</keyword>
<evidence type="ECO:0000256" key="1">
    <source>
        <dbReference type="ARBA" id="ARBA00004123"/>
    </source>
</evidence>
<dbReference type="InterPro" id="IPR013846">
    <property type="entry name" value="mRNA_cap_enzyme_C"/>
</dbReference>
<dbReference type="GO" id="GO:0004484">
    <property type="term" value="F:mRNA guanylyltransferase activity"/>
    <property type="evidence" value="ECO:0007669"/>
    <property type="project" value="UniProtKB-EC"/>
</dbReference>
<dbReference type="CDD" id="cd07895">
    <property type="entry name" value="Adenylation_mRNA_capping"/>
    <property type="match status" value="1"/>
</dbReference>
<evidence type="ECO:0000256" key="18">
    <source>
        <dbReference type="SAM" id="MobiDB-lite"/>
    </source>
</evidence>
<feature type="active site" description="N6-GMP-lysine intermediate" evidence="17">
    <location>
        <position position="64"/>
    </location>
</feature>
<evidence type="ECO:0000259" key="19">
    <source>
        <dbReference type="Pfam" id="PF01331"/>
    </source>
</evidence>
<feature type="region of interest" description="Disordered" evidence="18">
    <location>
        <begin position="368"/>
        <end position="431"/>
    </location>
</feature>
<evidence type="ECO:0000256" key="7">
    <source>
        <dbReference type="ARBA" id="ARBA00022695"/>
    </source>
</evidence>
<dbReference type="Gene3D" id="2.40.50.140">
    <property type="entry name" value="Nucleic acid-binding proteins"/>
    <property type="match status" value="1"/>
</dbReference>
<dbReference type="InterPro" id="IPR001339">
    <property type="entry name" value="mRNA_cap_enzyme_adenylation"/>
</dbReference>
<dbReference type="Proteomes" id="UP000095038">
    <property type="component" value="Unassembled WGS sequence"/>
</dbReference>
<dbReference type="STRING" id="1344418.A0A1D2VQE1"/>
<sequence length="431" mass="49910">MAVLDIPEIPGNRLPPSVEAQLRYQVKSILNLSNTSFPGSQPISFERKHIAERLLQHDYFLCEKSDGLRCLMLLLYEPSLHEEGCFFITRTNEYYRVLFPQLHFPLEPNDPNTFHNGTIIDGELVLDNDKNLKYLIFDCLAINGVNLCLKPFNKRLGRIQENIIKPFNKFKIIESKLVSTYPFHISLKNFFLGDQISITFDLMKKLNHKSDGLIFTCCNSPYIQNTDKTLLKWKPAEENSIDFKIQLDFNKYIDPDITDPNDPNHEYIDYDSKPSINLLICYEKFGTLSITDEEWESLKSLNEPLNGRIVEARKNKNDTWTMLRFRDDKVNGNHVSVVTKILGSINDGVSKQELISNQEEIRFKRKEREAKRRLHPQQVHPPGAHPVGTHPPPRSIQVQKRPASLIEKAEKVIPTYEEDSDESDNKRQKTS</sequence>
<comment type="catalytic activity">
    <reaction evidence="14">
        <text>a 5'-end diphospho-ribonucleoside in mRNA + GTP + H(+) = a 5'-end (5'-triphosphoguanosine)-ribonucleoside in mRNA + diphosphate</text>
        <dbReference type="Rhea" id="RHEA:67012"/>
        <dbReference type="Rhea" id="RHEA-COMP:17165"/>
        <dbReference type="Rhea" id="RHEA-COMP:17166"/>
        <dbReference type="ChEBI" id="CHEBI:15378"/>
        <dbReference type="ChEBI" id="CHEBI:33019"/>
        <dbReference type="ChEBI" id="CHEBI:37565"/>
        <dbReference type="ChEBI" id="CHEBI:167616"/>
        <dbReference type="ChEBI" id="CHEBI:167617"/>
        <dbReference type="EC" id="2.7.7.50"/>
    </reaction>
    <physiologicalReaction direction="left-to-right" evidence="14">
        <dbReference type="Rhea" id="RHEA:67013"/>
    </physiologicalReaction>
</comment>